<name>A0A7Y5ZZW4_9CELL</name>
<dbReference type="InterPro" id="IPR004104">
    <property type="entry name" value="Gfo/Idh/MocA-like_OxRdtase_C"/>
</dbReference>
<proteinExistence type="inferred from homology"/>
<dbReference type="SUPFAM" id="SSF55347">
    <property type="entry name" value="Glyceraldehyde-3-phosphate dehydrogenase-like, C-terminal domain"/>
    <property type="match status" value="1"/>
</dbReference>
<accession>A0A7Y5ZZW4</accession>
<dbReference type="Pfam" id="PF01408">
    <property type="entry name" value="GFO_IDH_MocA"/>
    <property type="match status" value="1"/>
</dbReference>
<feature type="domain" description="Gfo/Idh/MocA-like oxidoreductase N-terminal" evidence="3">
    <location>
        <begin position="42"/>
        <end position="170"/>
    </location>
</feature>
<evidence type="ECO:0000259" key="4">
    <source>
        <dbReference type="Pfam" id="PF02894"/>
    </source>
</evidence>
<evidence type="ECO:0000259" key="3">
    <source>
        <dbReference type="Pfam" id="PF01408"/>
    </source>
</evidence>
<feature type="compositionally biased region" description="Low complexity" evidence="2">
    <location>
        <begin position="12"/>
        <end position="28"/>
    </location>
</feature>
<feature type="region of interest" description="Disordered" evidence="2">
    <location>
        <begin position="1"/>
        <end position="34"/>
    </location>
</feature>
<keyword evidence="6" id="KW-1185">Reference proteome</keyword>
<comment type="caution">
    <text evidence="5">The sequence shown here is derived from an EMBL/GenBank/DDBJ whole genome shotgun (WGS) entry which is preliminary data.</text>
</comment>
<sequence>MTPRTPVTDQNPTAPRPASSSSTAAGPGVIPEFAPAPGGEQLRYAVVGTGHRAGMYIGAITGEHADVATLVALLDTNPGRMAHYESVVSEELGRPASLPTYAPDGLEKMIAEQSVDVVVVTAPDHAHAELVARALAAGADVVVEKPLTIDRPGCRRITGAVRETGRDVVMTFNYRYAPRNSSLRQVIASGQIGEVTSVHFEWALDTVHGADYFRRWHRDKRNSGGLLVHKSSHHFDLVNWWLGDVPSRVYARGALRFYGDRNAADRGLGARPARGTGVVGDPFTLDLNDDPRLKSLYLDAEQHDGYLRDQDVFGPGITIEDNMALLVDYRRGATLTYSLNAHSPWEGYRVTVNGTAGRAELEVVERGAIELDEDGNALLDPSATPTYVGDALRPEGERLLVQRHWERATEVAIPDGIGGHGGGDAILLKDVFRRHLRVSADELGRPAGYLDGLRAVAVGIAANQSLVTGLPVTIADLDLGVSLEDAR</sequence>
<dbReference type="InterPro" id="IPR051450">
    <property type="entry name" value="Gfo/Idh/MocA_Oxidoreductases"/>
</dbReference>
<feature type="domain" description="Gfo/Idh/MocA-like oxidoreductase C-terminal" evidence="4">
    <location>
        <begin position="185"/>
        <end position="473"/>
    </location>
</feature>
<dbReference type="InterPro" id="IPR036291">
    <property type="entry name" value="NAD(P)-bd_dom_sf"/>
</dbReference>
<dbReference type="GO" id="GO:0000166">
    <property type="term" value="F:nucleotide binding"/>
    <property type="evidence" value="ECO:0007669"/>
    <property type="project" value="InterPro"/>
</dbReference>
<dbReference type="EMBL" id="JABMCI010000053">
    <property type="protein sequence ID" value="NUU16593.1"/>
    <property type="molecule type" value="Genomic_DNA"/>
</dbReference>
<dbReference type="InterPro" id="IPR000683">
    <property type="entry name" value="Gfo/Idh/MocA-like_OxRdtase_N"/>
</dbReference>
<evidence type="ECO:0000256" key="2">
    <source>
        <dbReference type="SAM" id="MobiDB-lite"/>
    </source>
</evidence>
<dbReference type="AlphaFoldDB" id="A0A7Y5ZZW4"/>
<gene>
    <name evidence="5" type="ORF">HP550_04945</name>
</gene>
<dbReference type="Gene3D" id="3.30.360.10">
    <property type="entry name" value="Dihydrodipicolinate Reductase, domain 2"/>
    <property type="match status" value="1"/>
</dbReference>
<evidence type="ECO:0000313" key="6">
    <source>
        <dbReference type="Proteomes" id="UP000565724"/>
    </source>
</evidence>
<dbReference type="PANTHER" id="PTHR43377">
    <property type="entry name" value="BILIVERDIN REDUCTASE A"/>
    <property type="match status" value="1"/>
</dbReference>
<evidence type="ECO:0000313" key="5">
    <source>
        <dbReference type="EMBL" id="NUU16593.1"/>
    </source>
</evidence>
<dbReference type="Gene3D" id="3.40.50.720">
    <property type="entry name" value="NAD(P)-binding Rossmann-like Domain"/>
    <property type="match status" value="1"/>
</dbReference>
<comment type="similarity">
    <text evidence="1">Belongs to the Gfo/Idh/MocA family.</text>
</comment>
<dbReference type="Pfam" id="PF02894">
    <property type="entry name" value="GFO_IDH_MocA_C"/>
    <property type="match status" value="1"/>
</dbReference>
<dbReference type="PANTHER" id="PTHR43377:SF2">
    <property type="entry name" value="BINDING ROSSMANN FOLD OXIDOREDUCTASE, PUTATIVE (AFU_ORTHOLOGUE AFUA_4G00560)-RELATED"/>
    <property type="match status" value="1"/>
</dbReference>
<organism evidence="5 6">
    <name type="scientific">Cellulomonas humilata</name>
    <dbReference type="NCBI Taxonomy" id="144055"/>
    <lineage>
        <taxon>Bacteria</taxon>
        <taxon>Bacillati</taxon>
        <taxon>Actinomycetota</taxon>
        <taxon>Actinomycetes</taxon>
        <taxon>Micrococcales</taxon>
        <taxon>Cellulomonadaceae</taxon>
        <taxon>Cellulomonas</taxon>
    </lineage>
</organism>
<dbReference type="SUPFAM" id="SSF51735">
    <property type="entry name" value="NAD(P)-binding Rossmann-fold domains"/>
    <property type="match status" value="1"/>
</dbReference>
<evidence type="ECO:0000256" key="1">
    <source>
        <dbReference type="ARBA" id="ARBA00010928"/>
    </source>
</evidence>
<reference evidence="5 6" key="1">
    <citation type="submission" date="2020-05" db="EMBL/GenBank/DDBJ databases">
        <title>Genome Sequencing of Type Strains.</title>
        <authorList>
            <person name="Lemaire J.F."/>
            <person name="Inderbitzin P."/>
            <person name="Gregorio O.A."/>
            <person name="Collins S.B."/>
            <person name="Wespe N."/>
            <person name="Knight-Connoni V."/>
        </authorList>
    </citation>
    <scope>NUCLEOTIDE SEQUENCE [LARGE SCALE GENOMIC DNA]</scope>
    <source>
        <strain evidence="5 6">ATCC 25174</strain>
    </source>
</reference>
<feature type="compositionally biased region" description="Polar residues" evidence="2">
    <location>
        <begin position="1"/>
        <end position="11"/>
    </location>
</feature>
<dbReference type="Proteomes" id="UP000565724">
    <property type="component" value="Unassembled WGS sequence"/>
</dbReference>
<protein>
    <submittedName>
        <fullName evidence="5">Gfo/Idh/MocA family oxidoreductase</fullName>
    </submittedName>
</protein>